<dbReference type="Proteomes" id="UP001055153">
    <property type="component" value="Unassembled WGS sequence"/>
</dbReference>
<dbReference type="EMBL" id="BPQQ01000005">
    <property type="protein sequence ID" value="GJD98663.1"/>
    <property type="molecule type" value="Genomic_DNA"/>
</dbReference>
<feature type="transmembrane region" description="Helical" evidence="2">
    <location>
        <begin position="120"/>
        <end position="139"/>
    </location>
</feature>
<keyword evidence="2" id="KW-0812">Transmembrane</keyword>
<keyword evidence="2" id="KW-0472">Membrane</keyword>
<feature type="domain" description="RNA polymerase sigma factor 70 region 1.1" evidence="3">
    <location>
        <begin position="8"/>
        <end position="56"/>
    </location>
</feature>
<gene>
    <name evidence="4" type="ORF">GMJLKIPL_0574</name>
</gene>
<evidence type="ECO:0000256" key="1">
    <source>
        <dbReference type="SAM" id="MobiDB-lite"/>
    </source>
</evidence>
<reference evidence="4" key="1">
    <citation type="journal article" date="2021" name="Front. Microbiol.">
        <title>Comprehensive Comparative Genomics and Phenotyping of Methylobacterium Species.</title>
        <authorList>
            <person name="Alessa O."/>
            <person name="Ogura Y."/>
            <person name="Fujitani Y."/>
            <person name="Takami H."/>
            <person name="Hayashi T."/>
            <person name="Sahin N."/>
            <person name="Tani A."/>
        </authorList>
    </citation>
    <scope>NUCLEOTIDE SEQUENCE</scope>
    <source>
        <strain evidence="4">DSM 17168</strain>
    </source>
</reference>
<evidence type="ECO:0000313" key="4">
    <source>
        <dbReference type="EMBL" id="GJD98663.1"/>
    </source>
</evidence>
<reference evidence="4" key="2">
    <citation type="submission" date="2021-08" db="EMBL/GenBank/DDBJ databases">
        <authorList>
            <person name="Tani A."/>
            <person name="Ola A."/>
            <person name="Ogura Y."/>
            <person name="Katsura K."/>
            <person name="Hayashi T."/>
        </authorList>
    </citation>
    <scope>NUCLEOTIDE SEQUENCE</scope>
    <source>
        <strain evidence="4">DSM 17168</strain>
    </source>
</reference>
<keyword evidence="5" id="KW-1185">Reference proteome</keyword>
<dbReference type="RefSeq" id="WP_238233613.1">
    <property type="nucleotide sequence ID" value="NZ_BPQQ01000005.1"/>
</dbReference>
<feature type="compositionally biased region" description="Low complexity" evidence="1">
    <location>
        <begin position="95"/>
        <end position="111"/>
    </location>
</feature>
<evidence type="ECO:0000256" key="2">
    <source>
        <dbReference type="SAM" id="Phobius"/>
    </source>
</evidence>
<protein>
    <recommendedName>
        <fullName evidence="3">RNA polymerase sigma factor 70 region 1.1 domain-containing protein</fullName>
    </recommendedName>
</protein>
<organism evidence="4 5">
    <name type="scientific">Methylobacterium isbiliense</name>
    <dbReference type="NCBI Taxonomy" id="315478"/>
    <lineage>
        <taxon>Bacteria</taxon>
        <taxon>Pseudomonadati</taxon>
        <taxon>Pseudomonadota</taxon>
        <taxon>Alphaproteobacteria</taxon>
        <taxon>Hyphomicrobiales</taxon>
        <taxon>Methylobacteriaceae</taxon>
        <taxon>Methylobacterium</taxon>
    </lineage>
</organism>
<keyword evidence="2" id="KW-1133">Transmembrane helix</keyword>
<dbReference type="InterPro" id="IPR042189">
    <property type="entry name" value="RNA_pol_sigma_70_r1_1_sf"/>
</dbReference>
<dbReference type="Pfam" id="PF03979">
    <property type="entry name" value="Sigma70_r1_1"/>
    <property type="match status" value="1"/>
</dbReference>
<evidence type="ECO:0000313" key="5">
    <source>
        <dbReference type="Proteomes" id="UP001055153"/>
    </source>
</evidence>
<accession>A0ABQ4S684</accession>
<sequence>MPPALDRPTLDRLIARGRAQGHLTTGDLRGALPIAAMSPDDIALVVIEIEEAGVPVDLDEGLLAEGPARSRPTGPALPDAGRREAEAPPPSVPLETAAVPRAAPRAAEAAAPTGRGVHRAVVLAVVAAAVLMLAAVLLLRAGP</sequence>
<dbReference type="InterPro" id="IPR007127">
    <property type="entry name" value="RNA_pol_sigma_70_r1_1"/>
</dbReference>
<proteinExistence type="predicted"/>
<comment type="caution">
    <text evidence="4">The sequence shown here is derived from an EMBL/GenBank/DDBJ whole genome shotgun (WGS) entry which is preliminary data.</text>
</comment>
<dbReference type="Gene3D" id="1.10.220.120">
    <property type="entry name" value="Sigma-70 factor, region 1.1"/>
    <property type="match status" value="1"/>
</dbReference>
<evidence type="ECO:0000259" key="3">
    <source>
        <dbReference type="Pfam" id="PF03979"/>
    </source>
</evidence>
<name>A0ABQ4S684_9HYPH</name>
<feature type="region of interest" description="Disordered" evidence="1">
    <location>
        <begin position="60"/>
        <end position="111"/>
    </location>
</feature>